<dbReference type="EMBL" id="FOEF01000026">
    <property type="protein sequence ID" value="SEP53386.1"/>
    <property type="molecule type" value="Genomic_DNA"/>
</dbReference>
<proteinExistence type="predicted"/>
<protein>
    <recommendedName>
        <fullName evidence="3">Transcriptional regulator</fullName>
    </recommendedName>
</protein>
<keyword evidence="2" id="KW-1185">Reference proteome</keyword>
<dbReference type="STRING" id="394193.SAMN04489732_126110"/>
<reference evidence="2" key="1">
    <citation type="submission" date="2016-10" db="EMBL/GenBank/DDBJ databases">
        <authorList>
            <person name="Varghese N."/>
            <person name="Submissions S."/>
        </authorList>
    </citation>
    <scope>NUCLEOTIDE SEQUENCE [LARGE SCALE GENOMIC DNA]</scope>
    <source>
        <strain evidence="2">DSM 44993</strain>
    </source>
</reference>
<dbReference type="OrthoDB" id="3217562at2"/>
<evidence type="ECO:0000313" key="2">
    <source>
        <dbReference type="Proteomes" id="UP000198582"/>
    </source>
</evidence>
<dbReference type="RefSeq" id="WP_143086401.1">
    <property type="nucleotide sequence ID" value="NZ_FOEF01000026.1"/>
</dbReference>
<evidence type="ECO:0008006" key="3">
    <source>
        <dbReference type="Google" id="ProtNLM"/>
    </source>
</evidence>
<accession>A0A1H8YMK7</accession>
<organism evidence="1 2">
    <name type="scientific">Amycolatopsis saalfeldensis</name>
    <dbReference type="NCBI Taxonomy" id="394193"/>
    <lineage>
        <taxon>Bacteria</taxon>
        <taxon>Bacillati</taxon>
        <taxon>Actinomycetota</taxon>
        <taxon>Actinomycetes</taxon>
        <taxon>Pseudonocardiales</taxon>
        <taxon>Pseudonocardiaceae</taxon>
        <taxon>Amycolatopsis</taxon>
    </lineage>
</organism>
<gene>
    <name evidence="1" type="ORF">SAMN04489732_126110</name>
</gene>
<name>A0A1H8YMK7_9PSEU</name>
<dbReference type="AlphaFoldDB" id="A0A1H8YMK7"/>
<sequence>MKQADEGEPGLNADIVRRWETGDRKPDPRYKKHLVLIFGQPASELGLLSADELALCPAGLPAPATEVLMGEQLIDAVLKKVMLVLLGGNAEFSRPVFLKGLLGASLATLLSNGIAIPDSAEALVGSQQARLDPRSVDAFAAIAASHRDLYWTSAAVDLLPSVTAHARLGEGMIKATPDTDVPEARRLASAVVESALLASRLLFFDLAEGDAAGPFFQLAEDASKVSQDHALATAVLAHRAFVPGFAGQEQPAREYLTAAHAHARYGSGPLLRSWLHCVDAEVSARVGHSKLSLARIRSAEDALRTAGTDPAWLDFFDASRLDGFAGNALLLAGRNREAADRIQNALDNLAETATKQKAVLLFDLAAAHAPTDAEQAVAAVRQACDLIAQAPYSTALQRVPDVRAALSATPYVGELDERVRVLSGPVREA</sequence>
<dbReference type="Proteomes" id="UP000198582">
    <property type="component" value="Unassembled WGS sequence"/>
</dbReference>
<evidence type="ECO:0000313" key="1">
    <source>
        <dbReference type="EMBL" id="SEP53386.1"/>
    </source>
</evidence>